<sequence>MTESVARLHERGLMLDSAWILPGSRPLKLYPKVKRCIDVGATLLAAPFLLCLILVLAILIRLDGGPAFFAQPRIGMNGRPFRLWKLRSMQVDAEACLRHYLETNVEARLEWERNQKLREDPRITPLGRLIRKYSLDELPQFLNVLRGEMSLVGPRPMLLDQRRHYPGTAYFALRPGLTGSWQVSDRNDCSFAERARHDNRYAAAMSFATDLRILVMTPLVVVRGTGI</sequence>
<evidence type="ECO:0000256" key="1">
    <source>
        <dbReference type="ARBA" id="ARBA00006464"/>
    </source>
</evidence>
<accession>A0ABT1C2U0</accession>
<dbReference type="Proteomes" id="UP001205906">
    <property type="component" value="Unassembled WGS sequence"/>
</dbReference>
<protein>
    <submittedName>
        <fullName evidence="5">Sugar transferase</fullName>
    </submittedName>
</protein>
<feature type="transmembrane region" description="Helical" evidence="3">
    <location>
        <begin position="39"/>
        <end position="60"/>
    </location>
</feature>
<evidence type="ECO:0000259" key="4">
    <source>
        <dbReference type="Pfam" id="PF02397"/>
    </source>
</evidence>
<dbReference type="GO" id="GO:0016740">
    <property type="term" value="F:transferase activity"/>
    <property type="evidence" value="ECO:0007669"/>
    <property type="project" value="UniProtKB-KW"/>
</dbReference>
<keyword evidence="3" id="KW-1133">Transmembrane helix</keyword>
<reference evidence="5 6" key="1">
    <citation type="submission" date="2022-06" db="EMBL/GenBank/DDBJ databases">
        <title>Mesorhizobium sp. strain RP14 Genome sequencing and assembly.</title>
        <authorList>
            <person name="Kim I."/>
        </authorList>
    </citation>
    <scope>NUCLEOTIDE SEQUENCE [LARGE SCALE GENOMIC DNA]</scope>
    <source>
        <strain evidence="6">RP14(2022)</strain>
    </source>
</reference>
<feature type="domain" description="Bacterial sugar transferase" evidence="4">
    <location>
        <begin position="34"/>
        <end position="222"/>
    </location>
</feature>
<gene>
    <name evidence="5" type="ORF">NGM99_04950</name>
</gene>
<dbReference type="PANTHER" id="PTHR30576">
    <property type="entry name" value="COLANIC BIOSYNTHESIS UDP-GLUCOSE LIPID CARRIER TRANSFERASE"/>
    <property type="match status" value="1"/>
</dbReference>
<keyword evidence="3" id="KW-0472">Membrane</keyword>
<dbReference type="PANTHER" id="PTHR30576:SF10">
    <property type="entry name" value="SLL5057 PROTEIN"/>
    <property type="match status" value="1"/>
</dbReference>
<dbReference type="RefSeq" id="WP_252816572.1">
    <property type="nucleotide sequence ID" value="NZ_JAMXQS010000002.1"/>
</dbReference>
<name>A0ABT1C2U0_9HYPH</name>
<keyword evidence="2" id="KW-0270">Exopolysaccharide synthesis</keyword>
<comment type="caution">
    <text evidence="5">The sequence shown here is derived from an EMBL/GenBank/DDBJ whole genome shotgun (WGS) entry which is preliminary data.</text>
</comment>
<evidence type="ECO:0000313" key="6">
    <source>
        <dbReference type="Proteomes" id="UP001205906"/>
    </source>
</evidence>
<dbReference type="InterPro" id="IPR003362">
    <property type="entry name" value="Bact_transf"/>
</dbReference>
<evidence type="ECO:0000256" key="2">
    <source>
        <dbReference type="ARBA" id="ARBA00023169"/>
    </source>
</evidence>
<evidence type="ECO:0000313" key="5">
    <source>
        <dbReference type="EMBL" id="MCO6049135.1"/>
    </source>
</evidence>
<comment type="similarity">
    <text evidence="1">Belongs to the bacterial sugar transferase family.</text>
</comment>
<organism evidence="5 6">
    <name type="scientific">Mesorhizobium liriopis</name>
    <dbReference type="NCBI Taxonomy" id="2953882"/>
    <lineage>
        <taxon>Bacteria</taxon>
        <taxon>Pseudomonadati</taxon>
        <taxon>Pseudomonadota</taxon>
        <taxon>Alphaproteobacteria</taxon>
        <taxon>Hyphomicrobiales</taxon>
        <taxon>Phyllobacteriaceae</taxon>
        <taxon>Mesorhizobium</taxon>
    </lineage>
</organism>
<keyword evidence="3" id="KW-0812">Transmembrane</keyword>
<evidence type="ECO:0000256" key="3">
    <source>
        <dbReference type="SAM" id="Phobius"/>
    </source>
</evidence>
<keyword evidence="6" id="KW-1185">Reference proteome</keyword>
<proteinExistence type="inferred from homology"/>
<dbReference type="Pfam" id="PF02397">
    <property type="entry name" value="Bac_transf"/>
    <property type="match status" value="1"/>
</dbReference>
<dbReference type="EMBL" id="JAMXQS010000002">
    <property type="protein sequence ID" value="MCO6049135.1"/>
    <property type="molecule type" value="Genomic_DNA"/>
</dbReference>
<keyword evidence="5" id="KW-0808">Transferase</keyword>